<sequence>MEAPEARLSESTVAEKSAVSDEVGLDCHHADTSNLSNWNRGVKRPAEDEISDDIEDADDGQTPHDADTPQPDGVSGETVHMSKSQLKKLKRRQRWEENKEGRRLKRRDKRHERQARKRVRREEEEAAAVAEGRESTLHNDRRGNRPHPRTRVPVSIIIDCQFEKYMQEGELISLSSQVTRCYSDNKGAQYPIHLYISSYNGFLKERYETVLENQHLKWKGVKLWEGDFVEVAGQAKEAMAGERGGEMIDLLKQNSSRDLVSLTAPAPTNSKYAKPAPTPEPEAEDVDKSIVYLTADSPYTLDRLEPNTSYVVGGIIDKNREKGLCYRIARGRKVRTAKLPIGEYMVLQHRHVLATNHVVEIMLKWLETGDWGTAFMQVIPTRKGGKLRTEDTPMETTEGEAAKGPEDAKANDDDQQLDTPPFEVQKTPTIQNGNDLVEIEGDNAREGLTKNSLDEARWSAPPLELETAKEKETPTNGTPTG</sequence>
<keyword evidence="2" id="KW-1185">Reference proteome</keyword>
<name>A0ACC2JC53_9PEZI</name>
<organism evidence="1 2">
    <name type="scientific">Lasiodiplodia mahajangana</name>
    <dbReference type="NCBI Taxonomy" id="1108764"/>
    <lineage>
        <taxon>Eukaryota</taxon>
        <taxon>Fungi</taxon>
        <taxon>Dikarya</taxon>
        <taxon>Ascomycota</taxon>
        <taxon>Pezizomycotina</taxon>
        <taxon>Dothideomycetes</taxon>
        <taxon>Dothideomycetes incertae sedis</taxon>
        <taxon>Botryosphaeriales</taxon>
        <taxon>Botryosphaeriaceae</taxon>
        <taxon>Lasiodiplodia</taxon>
    </lineage>
</organism>
<evidence type="ECO:0000313" key="1">
    <source>
        <dbReference type="EMBL" id="KAJ8124929.1"/>
    </source>
</evidence>
<comment type="caution">
    <text evidence="1">The sequence shown here is derived from an EMBL/GenBank/DDBJ whole genome shotgun (WGS) entry which is preliminary data.</text>
</comment>
<dbReference type="EMBL" id="JAPUUL010002669">
    <property type="protein sequence ID" value="KAJ8124929.1"/>
    <property type="molecule type" value="Genomic_DNA"/>
</dbReference>
<dbReference type="Proteomes" id="UP001153332">
    <property type="component" value="Unassembled WGS sequence"/>
</dbReference>
<proteinExistence type="predicted"/>
<gene>
    <name evidence="1" type="ORF">O1611_g8711</name>
</gene>
<protein>
    <submittedName>
        <fullName evidence="1">Uncharacterized protein</fullName>
    </submittedName>
</protein>
<accession>A0ACC2JC53</accession>
<reference evidence="1" key="1">
    <citation type="submission" date="2022-12" db="EMBL/GenBank/DDBJ databases">
        <title>Genome Sequence of Lasiodiplodia mahajangana.</title>
        <authorList>
            <person name="Buettner E."/>
        </authorList>
    </citation>
    <scope>NUCLEOTIDE SEQUENCE</scope>
    <source>
        <strain evidence="1">VT137</strain>
    </source>
</reference>
<evidence type="ECO:0000313" key="2">
    <source>
        <dbReference type="Proteomes" id="UP001153332"/>
    </source>
</evidence>